<evidence type="ECO:0000313" key="2">
    <source>
        <dbReference type="EMBL" id="PCG10110.1"/>
    </source>
</evidence>
<keyword evidence="3" id="KW-1185">Reference proteome</keyword>
<gene>
    <name evidence="2" type="ORF">COA17_01190</name>
</gene>
<feature type="chain" id="PRO_5011997441" description="Lipoprotein" evidence="1">
    <location>
        <begin position="35"/>
        <end position="179"/>
    </location>
</feature>
<name>A0A2A4I0G3_9SPHN</name>
<feature type="signal peptide" evidence="1">
    <location>
        <begin position="1"/>
        <end position="34"/>
    </location>
</feature>
<protein>
    <recommendedName>
        <fullName evidence="4">Lipoprotein</fullName>
    </recommendedName>
</protein>
<dbReference type="RefSeq" id="WP_096609655.1">
    <property type="nucleotide sequence ID" value="NZ_NWVD01000001.1"/>
</dbReference>
<dbReference type="AlphaFoldDB" id="A0A2A4I0G3"/>
<sequence>MMPAPVSIRFAAPGRGVPALLLAGLLAACSSPDADYGNVPVPEREAEAQQAIEAAAATNGVRATARTGVPIQARPLTAARGRALPADYQGYWGVTPDDCELANTAATGRINIDADTIRFHEAKARVQSIALSDPYALSAELRFSGEGAGWTRRNDFRLENGGTVLVRRDGAQVVRYEKC</sequence>
<accession>A0A2A4I0G3</accession>
<evidence type="ECO:0000313" key="3">
    <source>
        <dbReference type="Proteomes" id="UP000218784"/>
    </source>
</evidence>
<reference evidence="2 3" key="1">
    <citation type="submission" date="2017-09" db="EMBL/GenBank/DDBJ databases">
        <title>Sphingomonas ginsenosidimutans KACC 14949, whole genome shotgun sequence.</title>
        <authorList>
            <person name="Feng G."/>
            <person name="Zhu H."/>
        </authorList>
    </citation>
    <scope>NUCLEOTIDE SEQUENCE [LARGE SCALE GENOMIC DNA]</scope>
    <source>
        <strain evidence="2 3">KACC 14949</strain>
    </source>
</reference>
<keyword evidence="1" id="KW-0732">Signal</keyword>
<dbReference type="EMBL" id="NWVD01000001">
    <property type="protein sequence ID" value="PCG10110.1"/>
    <property type="molecule type" value="Genomic_DNA"/>
</dbReference>
<organism evidence="2 3">
    <name type="scientific">Sphingomonas ginsenosidimutans</name>
    <dbReference type="NCBI Taxonomy" id="862134"/>
    <lineage>
        <taxon>Bacteria</taxon>
        <taxon>Pseudomonadati</taxon>
        <taxon>Pseudomonadota</taxon>
        <taxon>Alphaproteobacteria</taxon>
        <taxon>Sphingomonadales</taxon>
        <taxon>Sphingomonadaceae</taxon>
        <taxon>Sphingomonas</taxon>
    </lineage>
</organism>
<proteinExistence type="predicted"/>
<comment type="caution">
    <text evidence="2">The sequence shown here is derived from an EMBL/GenBank/DDBJ whole genome shotgun (WGS) entry which is preliminary data.</text>
</comment>
<evidence type="ECO:0000256" key="1">
    <source>
        <dbReference type="SAM" id="SignalP"/>
    </source>
</evidence>
<dbReference type="Proteomes" id="UP000218784">
    <property type="component" value="Unassembled WGS sequence"/>
</dbReference>
<evidence type="ECO:0008006" key="4">
    <source>
        <dbReference type="Google" id="ProtNLM"/>
    </source>
</evidence>